<dbReference type="EMBL" id="JBBWUH010000005">
    <property type="protein sequence ID" value="KAK8166186.1"/>
    <property type="molecule type" value="Genomic_DNA"/>
</dbReference>
<evidence type="ECO:0000313" key="3">
    <source>
        <dbReference type="EMBL" id="KAK8166186.1"/>
    </source>
</evidence>
<accession>A0ABR1XSC7</accession>
<feature type="compositionally biased region" description="Low complexity" evidence="1">
    <location>
        <begin position="60"/>
        <end position="76"/>
    </location>
</feature>
<reference evidence="3 4" key="1">
    <citation type="journal article" date="2022" name="G3 (Bethesda)">
        <title>Enemy or ally: a genomic approach to elucidate the lifestyle of Phyllosticta citrichinaensis.</title>
        <authorList>
            <person name="Buijs V.A."/>
            <person name="Groenewald J.Z."/>
            <person name="Haridas S."/>
            <person name="LaButti K.M."/>
            <person name="Lipzen A."/>
            <person name="Martin F.M."/>
            <person name="Barry K."/>
            <person name="Grigoriev I.V."/>
            <person name="Crous P.W."/>
            <person name="Seidl M.F."/>
        </authorList>
    </citation>
    <scope>NUCLEOTIDE SEQUENCE [LARGE SCALE GENOMIC DNA]</scope>
    <source>
        <strain evidence="3 4">CBS 129764</strain>
    </source>
</reference>
<gene>
    <name evidence="3" type="ORF">IWX90DRAFT_204608</name>
</gene>
<feature type="compositionally biased region" description="Basic and acidic residues" evidence="1">
    <location>
        <begin position="192"/>
        <end position="204"/>
    </location>
</feature>
<feature type="region of interest" description="Disordered" evidence="1">
    <location>
        <begin position="45"/>
        <end position="84"/>
    </location>
</feature>
<feature type="compositionally biased region" description="Basic residues" evidence="1">
    <location>
        <begin position="297"/>
        <end position="306"/>
    </location>
</feature>
<feature type="compositionally biased region" description="Polar residues" evidence="1">
    <location>
        <begin position="379"/>
        <end position="388"/>
    </location>
</feature>
<evidence type="ECO:0000256" key="1">
    <source>
        <dbReference type="SAM" id="MobiDB-lite"/>
    </source>
</evidence>
<evidence type="ECO:0000313" key="4">
    <source>
        <dbReference type="Proteomes" id="UP001456524"/>
    </source>
</evidence>
<feature type="compositionally biased region" description="Polar residues" evidence="1">
    <location>
        <begin position="353"/>
        <end position="363"/>
    </location>
</feature>
<feature type="region of interest" description="Disordered" evidence="1">
    <location>
        <begin position="486"/>
        <end position="535"/>
    </location>
</feature>
<feature type="compositionally biased region" description="Basic and acidic residues" evidence="1">
    <location>
        <begin position="140"/>
        <end position="158"/>
    </location>
</feature>
<feature type="compositionally biased region" description="Basic and acidic residues" evidence="1">
    <location>
        <begin position="249"/>
        <end position="268"/>
    </location>
</feature>
<sequence>MLLPPVRRLLLLSTAMAAAREIAVLSSSPPRIIPDSDIIVTPPCLRERIPSSPPSPDLPSLPDLLKSKPSGLKSGSRAAEIPNGATLGFGTVASLLKERQISLGEENDADLPEAPIEKKPPPKRTKAVRKPRTTPPALDEPAKSTKPAAEEKDKDGAKATKKAKAPKPRQLRTKKAKVSETAGKDGMGTTEDGSKRNAEAHREPSAVGALKKRRAKTKPEVSDPLSAQAHALATEDVLATTEPAVIADEFCHENELSKPHEPRGRPQKNEGVGTTETKSGKASKPRQKKTAPDEKKQAKKAPKARKATTAVSAHFSRDNSQETAADSMPGSPKRKPVDAPLDLDQAIERRRSWTPTKDTTSRTPIEISDSPSEPPVSSGQRANQNQFATLLGGFGYQKSPQRGANVEGRAETGGAFTKRRKLEMIPNPVPSAAHATKKTESGPEKPTKEKAPVKKKPKTITELATAAYRAPPAEITIAVDTRVSEFFAPRPSDAPSEKPNETGSAPPEKPKRARQRSPSKTSIEKARKTTEKAKKQAKLAANKLLSPGAALLKYNDQEVLFGTSSQLVHEESPTFVRQIQQALKESEAASMQATSAETLGSKTVAEGGGLSLLCRRKGLWNAAARNLLDENFEIYDPGAEEYRTVGDDPVSPLTDTANALQ</sequence>
<feature type="compositionally biased region" description="Basic and acidic residues" evidence="1">
    <location>
        <begin position="522"/>
        <end position="534"/>
    </location>
</feature>
<feature type="region of interest" description="Disordered" evidence="1">
    <location>
        <begin position="249"/>
        <end position="458"/>
    </location>
</feature>
<keyword evidence="2" id="KW-0732">Signal</keyword>
<name>A0ABR1XSC7_9PEZI</name>
<feature type="compositionally biased region" description="Low complexity" evidence="1">
    <location>
        <begin position="364"/>
        <end position="378"/>
    </location>
</feature>
<organism evidence="3 4">
    <name type="scientific">Phyllosticta citrichinensis</name>
    <dbReference type="NCBI Taxonomy" id="1130410"/>
    <lineage>
        <taxon>Eukaryota</taxon>
        <taxon>Fungi</taxon>
        <taxon>Dikarya</taxon>
        <taxon>Ascomycota</taxon>
        <taxon>Pezizomycotina</taxon>
        <taxon>Dothideomycetes</taxon>
        <taxon>Dothideomycetes incertae sedis</taxon>
        <taxon>Botryosphaeriales</taxon>
        <taxon>Phyllostictaceae</taxon>
        <taxon>Phyllosticta</taxon>
    </lineage>
</organism>
<comment type="caution">
    <text evidence="3">The sequence shown here is derived from an EMBL/GenBank/DDBJ whole genome shotgun (WGS) entry which is preliminary data.</text>
</comment>
<keyword evidence="4" id="KW-1185">Reference proteome</keyword>
<feature type="compositionally biased region" description="Basic residues" evidence="1">
    <location>
        <begin position="121"/>
        <end position="132"/>
    </location>
</feature>
<evidence type="ECO:0000256" key="2">
    <source>
        <dbReference type="SAM" id="SignalP"/>
    </source>
</evidence>
<feature type="region of interest" description="Disordered" evidence="1">
    <location>
        <begin position="641"/>
        <end position="661"/>
    </location>
</feature>
<protein>
    <submittedName>
        <fullName evidence="3">Uncharacterized protein</fullName>
    </submittedName>
</protein>
<feature type="compositionally biased region" description="Basic and acidic residues" evidence="1">
    <location>
        <begin position="437"/>
        <end position="452"/>
    </location>
</feature>
<feature type="region of interest" description="Disordered" evidence="1">
    <location>
        <begin position="104"/>
        <end position="228"/>
    </location>
</feature>
<feature type="signal peptide" evidence="2">
    <location>
        <begin position="1"/>
        <end position="19"/>
    </location>
</feature>
<feature type="compositionally biased region" description="Basic residues" evidence="1">
    <location>
        <begin position="159"/>
        <end position="176"/>
    </location>
</feature>
<proteinExistence type="predicted"/>
<feature type="chain" id="PRO_5047403746" evidence="2">
    <location>
        <begin position="20"/>
        <end position="661"/>
    </location>
</feature>
<dbReference type="Proteomes" id="UP001456524">
    <property type="component" value="Unassembled WGS sequence"/>
</dbReference>